<dbReference type="InterPro" id="IPR035979">
    <property type="entry name" value="RBD_domain_sf"/>
</dbReference>
<organism evidence="7 8">
    <name type="scientific">Gossypium hirsutum</name>
    <name type="common">Upland cotton</name>
    <name type="synonym">Gossypium mexicanum</name>
    <dbReference type="NCBI Taxonomy" id="3635"/>
    <lineage>
        <taxon>Eukaryota</taxon>
        <taxon>Viridiplantae</taxon>
        <taxon>Streptophyta</taxon>
        <taxon>Embryophyta</taxon>
        <taxon>Tracheophyta</taxon>
        <taxon>Spermatophyta</taxon>
        <taxon>Magnoliopsida</taxon>
        <taxon>eudicotyledons</taxon>
        <taxon>Gunneridae</taxon>
        <taxon>Pentapetalae</taxon>
        <taxon>rosids</taxon>
        <taxon>malvids</taxon>
        <taxon>Malvales</taxon>
        <taxon>Malvaceae</taxon>
        <taxon>Malvoideae</taxon>
        <taxon>Gossypium</taxon>
    </lineage>
</organism>
<evidence type="ECO:0000256" key="4">
    <source>
        <dbReference type="ARBA" id="ARBA00023242"/>
    </source>
</evidence>
<dbReference type="GO" id="GO:0005737">
    <property type="term" value="C:cytoplasm"/>
    <property type="evidence" value="ECO:0007669"/>
    <property type="project" value="TreeGrafter"/>
</dbReference>
<reference evidence="7" key="1">
    <citation type="journal article" date="2020" name="Nat. Genet.">
        <title>Genomic diversifications of five Gossypium allopolyploid species and their impact on cotton improvement.</title>
        <authorList>
            <person name="Chen Z.J."/>
            <person name="Sreedasyam A."/>
            <person name="Ando A."/>
            <person name="Song Q."/>
            <person name="De Santiago L.M."/>
            <person name="Hulse-Kemp A.M."/>
            <person name="Ding M."/>
            <person name="Ye W."/>
            <person name="Kirkbride R.C."/>
            <person name="Jenkins J."/>
            <person name="Plott C."/>
            <person name="Lovell J."/>
            <person name="Lin Y.M."/>
            <person name="Vaughn R."/>
            <person name="Liu B."/>
            <person name="Simpson S."/>
            <person name="Scheffler B.E."/>
            <person name="Wen L."/>
            <person name="Saski C.A."/>
            <person name="Grover C.E."/>
            <person name="Hu G."/>
            <person name="Conover J.L."/>
            <person name="Carlson J.W."/>
            <person name="Shu S."/>
            <person name="Boston L.B."/>
            <person name="Williams M."/>
            <person name="Peterson D.G."/>
            <person name="McGee K."/>
            <person name="Jones D.C."/>
            <person name="Wendel J.F."/>
            <person name="Stelly D.M."/>
            <person name="Grimwood J."/>
            <person name="Schmutz J."/>
        </authorList>
    </citation>
    <scope>NUCLEOTIDE SEQUENCE [LARGE SCALE GENOMIC DNA]</scope>
    <source>
        <strain evidence="7">cv. TM-1</strain>
    </source>
</reference>
<accession>A0A1U8MNM5</accession>
<comment type="subcellular location">
    <subcellularLocation>
        <location evidence="1">Nucleus</location>
    </subcellularLocation>
</comment>
<evidence type="ECO:0000256" key="3">
    <source>
        <dbReference type="ARBA" id="ARBA00023161"/>
    </source>
</evidence>
<dbReference type="InterPro" id="IPR012677">
    <property type="entry name" value="Nucleotide-bd_a/b_plait_sf"/>
</dbReference>
<dbReference type="RefSeq" id="XP_016727214.2">
    <property type="nucleotide sequence ID" value="XM_016871725.2"/>
</dbReference>
<reference evidence="8" key="2">
    <citation type="submission" date="2025-08" db="UniProtKB">
        <authorList>
            <consortium name="RefSeq"/>
        </authorList>
    </citation>
    <scope>IDENTIFICATION</scope>
</reference>
<feature type="compositionally biased region" description="Basic residues" evidence="5">
    <location>
        <begin position="354"/>
        <end position="365"/>
    </location>
</feature>
<evidence type="ECO:0000259" key="6">
    <source>
        <dbReference type="Pfam" id="PF03467"/>
    </source>
</evidence>
<gene>
    <name evidence="8" type="primary">LOC107938535</name>
</gene>
<sequence length="478" mass="52788">MKRTLDRTKVVLRHLPPSITETMLMEQVDSAFAGRYNWFSFSPGKNRQKHQSCSRLYIDFKSPEDVLEFAEFFNGHVFVNEKDPEYLEFLEFLAKPVENLPSAEIQLERREAERVGALKDSSIVTPLMDFVRRKRAAKVGSRKSLSNGKLSRRAGGQSGGIPSSASSKRGSEKRRGSTTMYVLRDSLKNASGKDKSTYILVSRRDEQQLSNKPVILASSVGTEVSEEESGATRITDADKNKVLLLKGKGKEKEKEISHVAGSILHQQNFTSPIKTILRSTPTKLNSRRENRIIRGILLNKDSRQSQCPGFQSEQHIETSNLKKERRPPWHPQANLGLKDACNASDGNVAGNHLHGAKKLERRSRNKDRTDHGVWTLRHSDGSCASDESLPSSASQSAQILIDSSEGACGDTKVDFSSVGSCKGKTFASEHNGSSKHISRRVAVANGSSAVNDGKPGKRANVYGSHEKQVWVQKSSSGS</sequence>
<dbReference type="Proteomes" id="UP000818029">
    <property type="component" value="Chromosome A03"/>
</dbReference>
<evidence type="ECO:0000256" key="2">
    <source>
        <dbReference type="ARBA" id="ARBA00005991"/>
    </source>
</evidence>
<dbReference type="InterPro" id="IPR005120">
    <property type="entry name" value="UPF3_dom"/>
</dbReference>
<proteinExistence type="inferred from homology"/>
<feature type="domain" description="UPF3" evidence="6">
    <location>
        <begin position="7"/>
        <end position="83"/>
    </location>
</feature>
<dbReference type="GO" id="GO:0045727">
    <property type="term" value="P:positive regulation of translation"/>
    <property type="evidence" value="ECO:0007669"/>
    <property type="project" value="TreeGrafter"/>
</dbReference>
<feature type="compositionally biased region" description="Polar residues" evidence="5">
    <location>
        <begin position="304"/>
        <end position="313"/>
    </location>
</feature>
<dbReference type="Pfam" id="PF03467">
    <property type="entry name" value="Smg4_UPF3"/>
    <property type="match status" value="1"/>
</dbReference>
<dbReference type="PANTHER" id="PTHR13112">
    <property type="entry name" value="UPF3 REGULATOR OF NONSENSE TRANSCRIPTS-LIKE PROTEIN"/>
    <property type="match status" value="1"/>
</dbReference>
<dbReference type="GO" id="GO:0003729">
    <property type="term" value="F:mRNA binding"/>
    <property type="evidence" value="ECO:0007669"/>
    <property type="project" value="TreeGrafter"/>
</dbReference>
<keyword evidence="7" id="KW-1185">Reference proteome</keyword>
<feature type="region of interest" description="Disordered" evidence="5">
    <location>
        <begin position="141"/>
        <end position="179"/>
    </location>
</feature>
<keyword evidence="3" id="KW-0866">Nonsense-mediated mRNA decay</keyword>
<dbReference type="GeneID" id="107938535"/>
<dbReference type="GO" id="GO:0005730">
    <property type="term" value="C:nucleolus"/>
    <property type="evidence" value="ECO:0007669"/>
    <property type="project" value="TreeGrafter"/>
</dbReference>
<dbReference type="Gene3D" id="3.30.70.330">
    <property type="match status" value="1"/>
</dbReference>
<evidence type="ECO:0000256" key="5">
    <source>
        <dbReference type="SAM" id="MobiDB-lite"/>
    </source>
</evidence>
<feature type="region of interest" description="Disordered" evidence="5">
    <location>
        <begin position="445"/>
        <end position="478"/>
    </location>
</feature>
<comment type="similarity">
    <text evidence="2">Belongs to the RENT3 family.</text>
</comment>
<name>A0A1U8MNM5_GOSHI</name>
<dbReference type="CDD" id="cd12455">
    <property type="entry name" value="RRM_like_Smg4_UPF3"/>
    <property type="match status" value="1"/>
</dbReference>
<protein>
    <submittedName>
        <fullName evidence="8">Regulator of nonsense transcripts UPF3 isoform X5</fullName>
    </submittedName>
</protein>
<dbReference type="InterPro" id="IPR039722">
    <property type="entry name" value="Upf3"/>
</dbReference>
<dbReference type="SUPFAM" id="SSF54928">
    <property type="entry name" value="RNA-binding domain, RBD"/>
    <property type="match status" value="1"/>
</dbReference>
<dbReference type="AlphaFoldDB" id="A0A1U8MNM5"/>
<keyword evidence="4" id="KW-0539">Nucleus</keyword>
<evidence type="ECO:0000256" key="1">
    <source>
        <dbReference type="ARBA" id="ARBA00004123"/>
    </source>
</evidence>
<feature type="region of interest" description="Disordered" evidence="5">
    <location>
        <begin position="303"/>
        <end position="372"/>
    </location>
</feature>
<dbReference type="GO" id="GO:0000184">
    <property type="term" value="P:nuclear-transcribed mRNA catabolic process, nonsense-mediated decay"/>
    <property type="evidence" value="ECO:0007669"/>
    <property type="project" value="UniProtKB-KW"/>
</dbReference>
<evidence type="ECO:0000313" key="8">
    <source>
        <dbReference type="RefSeq" id="XP_016727214.2"/>
    </source>
</evidence>
<evidence type="ECO:0000313" key="7">
    <source>
        <dbReference type="Proteomes" id="UP000818029"/>
    </source>
</evidence>
<dbReference type="PANTHER" id="PTHR13112:SF0">
    <property type="entry name" value="FI21285P1"/>
    <property type="match status" value="1"/>
</dbReference>